<dbReference type="AlphaFoldDB" id="A0A5P8NZ80"/>
<sequence length="85" mass="9742">MSKHKDKIAKIFEHPISGNIDASRLVHALEHYGIEVDMTKKHRALLHFEAKEHSIALSHRNELSKDAVVKLRHFLEEVGLTPDNL</sequence>
<reference evidence="1 2" key="1">
    <citation type="submission" date="2019-09" db="EMBL/GenBank/DDBJ databases">
        <title>Sulfurimonas gotlandica sp. nov., a chemoautotrophic and psychrotolerant epsilonproteobacterium isolated from a pelagic redoxcline, and an emended description of the genus Sulfurimonas.</title>
        <authorList>
            <person name="Wang S."/>
            <person name="Jiang L."/>
            <person name="Shao S."/>
        </authorList>
    </citation>
    <scope>NUCLEOTIDE SEQUENCE [LARGE SCALE GENOMIC DNA]</scope>
    <source>
        <strain evidence="1 2">GYSZ_1</strain>
    </source>
</reference>
<dbReference type="OrthoDB" id="73001at2"/>
<protein>
    <recommendedName>
        <fullName evidence="3">Type II toxin-antitoxin system HicA family toxin</fullName>
    </recommendedName>
</protein>
<evidence type="ECO:0008006" key="3">
    <source>
        <dbReference type="Google" id="ProtNLM"/>
    </source>
</evidence>
<keyword evidence="2" id="KW-1185">Reference proteome</keyword>
<dbReference type="EMBL" id="CP043617">
    <property type="protein sequence ID" value="QFR48749.1"/>
    <property type="molecule type" value="Genomic_DNA"/>
</dbReference>
<dbReference type="KEGG" id="sulg:FJR48_03040"/>
<evidence type="ECO:0000313" key="2">
    <source>
        <dbReference type="Proteomes" id="UP000326944"/>
    </source>
</evidence>
<organism evidence="1 2">
    <name type="scientific">Sulfurimonas lithotrophica</name>
    <dbReference type="NCBI Taxonomy" id="2590022"/>
    <lineage>
        <taxon>Bacteria</taxon>
        <taxon>Pseudomonadati</taxon>
        <taxon>Campylobacterota</taxon>
        <taxon>Epsilonproteobacteria</taxon>
        <taxon>Campylobacterales</taxon>
        <taxon>Sulfurimonadaceae</taxon>
        <taxon>Sulfurimonas</taxon>
    </lineage>
</organism>
<dbReference type="Proteomes" id="UP000326944">
    <property type="component" value="Chromosome"/>
</dbReference>
<dbReference type="RefSeq" id="WP_152306692.1">
    <property type="nucleotide sequence ID" value="NZ_CP043617.1"/>
</dbReference>
<name>A0A5P8NZ80_9BACT</name>
<gene>
    <name evidence="1" type="ORF">FJR48_03040</name>
</gene>
<evidence type="ECO:0000313" key="1">
    <source>
        <dbReference type="EMBL" id="QFR48749.1"/>
    </source>
</evidence>
<proteinExistence type="predicted"/>
<accession>A0A5P8NZ80</accession>